<dbReference type="RefSeq" id="WP_108777150.1">
    <property type="nucleotide sequence ID" value="NZ_CP029186.1"/>
</dbReference>
<dbReference type="GO" id="GO:0016757">
    <property type="term" value="F:glycosyltransferase activity"/>
    <property type="evidence" value="ECO:0007669"/>
    <property type="project" value="UniProtKB-KW"/>
</dbReference>
<reference evidence="9 10" key="1">
    <citation type="submission" date="2018-04" db="EMBL/GenBank/DDBJ databases">
        <title>Genome sequencing of Flavobacterium sp. HYN0059.</title>
        <authorList>
            <person name="Yi H."/>
            <person name="Baek C."/>
        </authorList>
    </citation>
    <scope>NUCLEOTIDE SEQUENCE [LARGE SCALE GENOMIC DNA]</scope>
    <source>
        <strain evidence="9 10">HYN0059</strain>
    </source>
</reference>
<dbReference type="InterPro" id="IPR001173">
    <property type="entry name" value="Glyco_trans_2-like"/>
</dbReference>
<gene>
    <name evidence="9" type="ORF">HYN59_04625</name>
</gene>
<proteinExistence type="predicted"/>
<dbReference type="GO" id="GO:0005886">
    <property type="term" value="C:plasma membrane"/>
    <property type="evidence" value="ECO:0007669"/>
    <property type="project" value="TreeGrafter"/>
</dbReference>
<comment type="subcellular location">
    <subcellularLocation>
        <location evidence="1">Membrane</location>
        <topology evidence="1">Multi-pass membrane protein</topology>
    </subcellularLocation>
</comment>
<feature type="transmembrane region" description="Helical" evidence="7">
    <location>
        <begin position="272"/>
        <end position="297"/>
    </location>
</feature>
<evidence type="ECO:0000256" key="2">
    <source>
        <dbReference type="ARBA" id="ARBA00022676"/>
    </source>
</evidence>
<name>A0A2S1QVM6_9FLAO</name>
<evidence type="ECO:0000313" key="10">
    <source>
        <dbReference type="Proteomes" id="UP000244929"/>
    </source>
</evidence>
<dbReference type="PANTHER" id="PTHR48090:SF1">
    <property type="entry name" value="PROPHAGE BACTOPRENOL GLUCOSYL TRANSFERASE HOMOLOG"/>
    <property type="match status" value="1"/>
</dbReference>
<dbReference type="InterPro" id="IPR050256">
    <property type="entry name" value="Glycosyltransferase_2"/>
</dbReference>
<dbReference type="Pfam" id="PF00535">
    <property type="entry name" value="Glycos_transf_2"/>
    <property type="match status" value="1"/>
</dbReference>
<dbReference type="Proteomes" id="UP000244929">
    <property type="component" value="Chromosome"/>
</dbReference>
<feature type="transmembrane region" description="Helical" evidence="7">
    <location>
        <begin position="243"/>
        <end position="260"/>
    </location>
</feature>
<evidence type="ECO:0000256" key="5">
    <source>
        <dbReference type="ARBA" id="ARBA00022989"/>
    </source>
</evidence>
<evidence type="ECO:0000313" key="9">
    <source>
        <dbReference type="EMBL" id="AWH84444.1"/>
    </source>
</evidence>
<evidence type="ECO:0000256" key="3">
    <source>
        <dbReference type="ARBA" id="ARBA00022679"/>
    </source>
</evidence>
<evidence type="ECO:0000256" key="4">
    <source>
        <dbReference type="ARBA" id="ARBA00022692"/>
    </source>
</evidence>
<dbReference type="SUPFAM" id="SSF53448">
    <property type="entry name" value="Nucleotide-diphospho-sugar transferases"/>
    <property type="match status" value="1"/>
</dbReference>
<dbReference type="KEGG" id="falb:HYN59_04625"/>
<dbReference type="AlphaFoldDB" id="A0A2S1QVM6"/>
<feature type="domain" description="Glycosyltransferase 2-like" evidence="8">
    <location>
        <begin position="17"/>
        <end position="166"/>
    </location>
</feature>
<dbReference type="Gene3D" id="3.90.550.10">
    <property type="entry name" value="Spore Coat Polysaccharide Biosynthesis Protein SpsA, Chain A"/>
    <property type="match status" value="1"/>
</dbReference>
<evidence type="ECO:0000256" key="6">
    <source>
        <dbReference type="ARBA" id="ARBA00023136"/>
    </source>
</evidence>
<dbReference type="InterPro" id="IPR029044">
    <property type="entry name" value="Nucleotide-diphossugar_trans"/>
</dbReference>
<keyword evidence="10" id="KW-1185">Reference proteome</keyword>
<keyword evidence="4 7" id="KW-0812">Transmembrane</keyword>
<dbReference type="EMBL" id="CP029186">
    <property type="protein sequence ID" value="AWH84444.1"/>
    <property type="molecule type" value="Genomic_DNA"/>
</dbReference>
<organism evidence="9 10">
    <name type="scientific">Flavobacterium album</name>
    <dbReference type="NCBI Taxonomy" id="2175091"/>
    <lineage>
        <taxon>Bacteria</taxon>
        <taxon>Pseudomonadati</taxon>
        <taxon>Bacteroidota</taxon>
        <taxon>Flavobacteriia</taxon>
        <taxon>Flavobacteriales</taxon>
        <taxon>Flavobacteriaceae</taxon>
        <taxon>Flavobacterium</taxon>
    </lineage>
</organism>
<evidence type="ECO:0000256" key="1">
    <source>
        <dbReference type="ARBA" id="ARBA00004141"/>
    </source>
</evidence>
<keyword evidence="6 7" id="KW-0472">Membrane</keyword>
<keyword evidence="3 9" id="KW-0808">Transferase</keyword>
<accession>A0A2S1QVM6</accession>
<dbReference type="OrthoDB" id="9807778at2"/>
<keyword evidence="5 7" id="KW-1133">Transmembrane helix</keyword>
<protein>
    <submittedName>
        <fullName evidence="9">Glycosyl transferase family 2</fullName>
    </submittedName>
</protein>
<dbReference type="PANTHER" id="PTHR48090">
    <property type="entry name" value="UNDECAPRENYL-PHOSPHATE 4-DEOXY-4-FORMAMIDO-L-ARABINOSE TRANSFERASE-RELATED"/>
    <property type="match status" value="1"/>
</dbReference>
<evidence type="ECO:0000259" key="8">
    <source>
        <dbReference type="Pfam" id="PF00535"/>
    </source>
</evidence>
<keyword evidence="2" id="KW-0328">Glycosyltransferase</keyword>
<sequence length="324" mass="37383">MGGSDLIRNDKKKVYCLTPVFNDWESCTILIANIARIQNEFPMHQFLVVIVNDGSTEECEFQKSDIIITQLNLKVNVGHQRAIAIGLQYIYNEISDYDYVLVMDSDGEDKPEDIPILLQEVEKQSDKKIIFAERRKRQESVLFKTGYFFYKRLFKLLTNHRIGFGNFSIIPKKQLGKVVYQNNIWNHYSGAIIQSKIPYCTVLLNRGKRYRGTSKMKFNNLLLHGLSSIAVYFDFLSIRILRFSLYGVAICFISVVFILYQKLFTDNAIPGWASSLILIISGIIIQLFSVTLIVLLLQLSSRKNITAPDAKIYKEFIDDIKYLI</sequence>
<evidence type="ECO:0000256" key="7">
    <source>
        <dbReference type="SAM" id="Phobius"/>
    </source>
</evidence>